<keyword evidence="6" id="KW-1185">Reference proteome</keyword>
<dbReference type="SMART" id="SM00418">
    <property type="entry name" value="HTH_ARSR"/>
    <property type="match status" value="1"/>
</dbReference>
<gene>
    <name evidence="5" type="ORF">EV190_104272</name>
</gene>
<protein>
    <submittedName>
        <fullName evidence="5">DNA-binding transcriptional ArsR family regulator</fullName>
    </submittedName>
</protein>
<evidence type="ECO:0000313" key="5">
    <source>
        <dbReference type="EMBL" id="TDQ53482.1"/>
    </source>
</evidence>
<dbReference type="PROSITE" id="PS50987">
    <property type="entry name" value="HTH_ARSR_2"/>
    <property type="match status" value="1"/>
</dbReference>
<dbReference type="PANTHER" id="PTHR43132:SF8">
    <property type="entry name" value="HTH-TYPE TRANSCRIPTIONAL REGULATOR KMTR"/>
    <property type="match status" value="1"/>
</dbReference>
<evidence type="ECO:0000256" key="3">
    <source>
        <dbReference type="ARBA" id="ARBA00023163"/>
    </source>
</evidence>
<evidence type="ECO:0000313" key="6">
    <source>
        <dbReference type="Proteomes" id="UP000295281"/>
    </source>
</evidence>
<dbReference type="AlphaFoldDB" id="A0A4R6V101"/>
<dbReference type="Proteomes" id="UP000295281">
    <property type="component" value="Unassembled WGS sequence"/>
</dbReference>
<dbReference type="RefSeq" id="WP_133740985.1">
    <property type="nucleotide sequence ID" value="NZ_SNYN01000004.1"/>
</dbReference>
<evidence type="ECO:0000259" key="4">
    <source>
        <dbReference type="PROSITE" id="PS50987"/>
    </source>
</evidence>
<dbReference type="InterPro" id="IPR036388">
    <property type="entry name" value="WH-like_DNA-bd_sf"/>
</dbReference>
<dbReference type="Gene3D" id="1.10.10.10">
    <property type="entry name" value="Winged helix-like DNA-binding domain superfamily/Winged helix DNA-binding domain"/>
    <property type="match status" value="1"/>
</dbReference>
<dbReference type="InterPro" id="IPR051011">
    <property type="entry name" value="Metal_resp_trans_reg"/>
</dbReference>
<dbReference type="InterPro" id="IPR036390">
    <property type="entry name" value="WH_DNA-bd_sf"/>
</dbReference>
<comment type="caution">
    <text evidence="5">The sequence shown here is derived from an EMBL/GenBank/DDBJ whole genome shotgun (WGS) entry which is preliminary data.</text>
</comment>
<organism evidence="5 6">
    <name type="scientific">Actinorugispora endophytica</name>
    <dbReference type="NCBI Taxonomy" id="1605990"/>
    <lineage>
        <taxon>Bacteria</taxon>
        <taxon>Bacillati</taxon>
        <taxon>Actinomycetota</taxon>
        <taxon>Actinomycetes</taxon>
        <taxon>Streptosporangiales</taxon>
        <taxon>Nocardiopsidaceae</taxon>
        <taxon>Actinorugispora</taxon>
    </lineage>
</organism>
<name>A0A4R6V101_9ACTN</name>
<evidence type="ECO:0000256" key="1">
    <source>
        <dbReference type="ARBA" id="ARBA00023015"/>
    </source>
</evidence>
<dbReference type="InterPro" id="IPR001845">
    <property type="entry name" value="HTH_ArsR_DNA-bd_dom"/>
</dbReference>
<feature type="domain" description="HTH arsR-type" evidence="4">
    <location>
        <begin position="252"/>
        <end position="344"/>
    </location>
</feature>
<accession>A0A4R6V101</accession>
<dbReference type="InterPro" id="IPR011991">
    <property type="entry name" value="ArsR-like_HTH"/>
</dbReference>
<keyword evidence="2 5" id="KW-0238">DNA-binding</keyword>
<dbReference type="GO" id="GO:0003700">
    <property type="term" value="F:DNA-binding transcription factor activity"/>
    <property type="evidence" value="ECO:0007669"/>
    <property type="project" value="InterPro"/>
</dbReference>
<keyword evidence="1" id="KW-0805">Transcription regulation</keyword>
<dbReference type="PANTHER" id="PTHR43132">
    <property type="entry name" value="ARSENICAL RESISTANCE OPERON REPRESSOR ARSR-RELATED"/>
    <property type="match status" value="1"/>
</dbReference>
<dbReference type="CDD" id="cd00090">
    <property type="entry name" value="HTH_ARSR"/>
    <property type="match status" value="1"/>
</dbReference>
<dbReference type="SUPFAM" id="SSF46785">
    <property type="entry name" value="Winged helix' DNA-binding domain"/>
    <property type="match status" value="1"/>
</dbReference>
<sequence length="344" mass="37595">MSTRRGSELRIHFTRDDLMRIRLADAPDPMWEIVNSLNLLQHGDGRLVFGAWRRDVLTGRPGDARTAPRLRALTALAPHASYIPDFLTPATVCRDLDSGIAAVLDTPVTRLAADLDTLASRSAPPPDADLLARGDPRVLRGLGEALRGYHRTALERYWPSIQECVAADLEVRTRALLRGGAQELLHSLRPRMCWDPPVLRMAYPVDRDLHLRGRGLWLVPSFFCWRVPVALADPALQPVVAYPVERPLGWADGAEGRGAAADRLAPLLGPTRARILEIVARRGCSTTTDLARAAVVSAPAVSKHTSVLREAGLIASRREGKNTLHSATPVGLALLHRGQCPSSR</sequence>
<dbReference type="EMBL" id="SNYN01000004">
    <property type="protein sequence ID" value="TDQ53482.1"/>
    <property type="molecule type" value="Genomic_DNA"/>
</dbReference>
<reference evidence="5 6" key="1">
    <citation type="submission" date="2019-03" db="EMBL/GenBank/DDBJ databases">
        <title>Genomic Encyclopedia of Type Strains, Phase IV (KMG-IV): sequencing the most valuable type-strain genomes for metagenomic binning, comparative biology and taxonomic classification.</title>
        <authorList>
            <person name="Goeker M."/>
        </authorList>
    </citation>
    <scope>NUCLEOTIDE SEQUENCE [LARGE SCALE GENOMIC DNA]</scope>
    <source>
        <strain evidence="5 6">DSM 46770</strain>
    </source>
</reference>
<proteinExistence type="predicted"/>
<dbReference type="OrthoDB" id="3808065at2"/>
<dbReference type="PRINTS" id="PR00778">
    <property type="entry name" value="HTHARSR"/>
</dbReference>
<evidence type="ECO:0000256" key="2">
    <source>
        <dbReference type="ARBA" id="ARBA00023125"/>
    </source>
</evidence>
<keyword evidence="3" id="KW-0804">Transcription</keyword>
<dbReference type="Pfam" id="PF01022">
    <property type="entry name" value="HTH_5"/>
    <property type="match status" value="1"/>
</dbReference>
<dbReference type="GO" id="GO:0003677">
    <property type="term" value="F:DNA binding"/>
    <property type="evidence" value="ECO:0007669"/>
    <property type="project" value="UniProtKB-KW"/>
</dbReference>